<evidence type="ECO:0000313" key="3">
    <source>
        <dbReference type="Proteomes" id="UP001211907"/>
    </source>
</evidence>
<keyword evidence="1" id="KW-0812">Transmembrane</keyword>
<evidence type="ECO:0000256" key="1">
    <source>
        <dbReference type="SAM" id="Phobius"/>
    </source>
</evidence>
<keyword evidence="3" id="KW-1185">Reference proteome</keyword>
<gene>
    <name evidence="2" type="ORF">HK100_000951</name>
</gene>
<dbReference type="AlphaFoldDB" id="A0AAD5TCJ0"/>
<keyword evidence="1" id="KW-1133">Transmembrane helix</keyword>
<evidence type="ECO:0000313" key="2">
    <source>
        <dbReference type="EMBL" id="KAJ3142575.1"/>
    </source>
</evidence>
<reference evidence="2" key="1">
    <citation type="submission" date="2020-05" db="EMBL/GenBank/DDBJ databases">
        <title>Phylogenomic resolution of chytrid fungi.</title>
        <authorList>
            <person name="Stajich J.E."/>
            <person name="Amses K."/>
            <person name="Simmons R."/>
            <person name="Seto K."/>
            <person name="Myers J."/>
            <person name="Bonds A."/>
            <person name="Quandt C.A."/>
            <person name="Barry K."/>
            <person name="Liu P."/>
            <person name="Grigoriev I."/>
            <person name="Longcore J.E."/>
            <person name="James T.Y."/>
        </authorList>
    </citation>
    <scope>NUCLEOTIDE SEQUENCE</scope>
    <source>
        <strain evidence="2">JEL0513</strain>
    </source>
</reference>
<dbReference type="EMBL" id="JADGJH010000012">
    <property type="protein sequence ID" value="KAJ3142575.1"/>
    <property type="molecule type" value="Genomic_DNA"/>
</dbReference>
<dbReference type="Proteomes" id="UP001211907">
    <property type="component" value="Unassembled WGS sequence"/>
</dbReference>
<accession>A0AAD5TCJ0</accession>
<proteinExistence type="predicted"/>
<feature type="transmembrane region" description="Helical" evidence="1">
    <location>
        <begin position="12"/>
        <end position="32"/>
    </location>
</feature>
<sequence length="70" mass="7551">MSFVGSVGPATRMVVGLAAGLSLASILCRIILSETLDGWNRPFEVIVGFMISRFWTYATAGFVETNPLLV</sequence>
<organism evidence="2 3">
    <name type="scientific">Physocladia obscura</name>
    <dbReference type="NCBI Taxonomy" id="109957"/>
    <lineage>
        <taxon>Eukaryota</taxon>
        <taxon>Fungi</taxon>
        <taxon>Fungi incertae sedis</taxon>
        <taxon>Chytridiomycota</taxon>
        <taxon>Chytridiomycota incertae sedis</taxon>
        <taxon>Chytridiomycetes</taxon>
        <taxon>Chytridiales</taxon>
        <taxon>Chytriomycetaceae</taxon>
        <taxon>Physocladia</taxon>
    </lineage>
</organism>
<keyword evidence="1" id="KW-0472">Membrane</keyword>
<comment type="caution">
    <text evidence="2">The sequence shown here is derived from an EMBL/GenBank/DDBJ whole genome shotgun (WGS) entry which is preliminary data.</text>
</comment>
<name>A0AAD5TCJ0_9FUNG</name>
<protein>
    <submittedName>
        <fullName evidence="2">Uncharacterized protein</fullName>
    </submittedName>
</protein>